<gene>
    <name evidence="1" type="ordered locus">FMG_P0001</name>
</gene>
<keyword evidence="1" id="KW-0614">Plasmid</keyword>
<accession>B0S459</accession>
<proteinExistence type="predicted"/>
<organism evidence="1 2">
    <name type="scientific">Finegoldia magna (strain ATCC 29328 / DSM 20472 / WAL 2508)</name>
    <name type="common">Peptostreptococcus magnus</name>
    <dbReference type="NCBI Taxonomy" id="334413"/>
    <lineage>
        <taxon>Bacteria</taxon>
        <taxon>Bacillati</taxon>
        <taxon>Bacillota</taxon>
        <taxon>Tissierellia</taxon>
        <taxon>Tissierellales</taxon>
        <taxon>Peptoniphilaceae</taxon>
        <taxon>Finegoldia</taxon>
    </lineage>
</organism>
<evidence type="ECO:0000313" key="2">
    <source>
        <dbReference type="Proteomes" id="UP000001319"/>
    </source>
</evidence>
<evidence type="ECO:0000313" key="1">
    <source>
        <dbReference type="EMBL" id="BAG09050.1"/>
    </source>
</evidence>
<geneLocation type="plasmid" evidence="1 2">
    <name>pFMC</name>
</geneLocation>
<dbReference type="AlphaFoldDB" id="B0S459"/>
<dbReference type="Proteomes" id="UP000001319">
    <property type="component" value="Plasmid pFMC"/>
</dbReference>
<dbReference type="KEGG" id="fma:FMG_P0001"/>
<protein>
    <submittedName>
        <fullName evidence="1">Uncharacterized protein</fullName>
    </submittedName>
</protein>
<name>B0S459_FINM2</name>
<keyword evidence="2" id="KW-1185">Reference proteome</keyword>
<sequence length="164" mass="19476">MAENIINLGENVELVTYILGYDLAIETDSYLVKVLDRVRFLNKENSDSFLFTKEKIEEIINKKDEKYDVKDDFYYETITDKIVYYLEEKGFDVIRHDKGFDVLSKVKANSIYNVYKTSQRETVKEIEVERQIELGKELRLALEKEKEMERRSMSLENNLDFGDE</sequence>
<dbReference type="EMBL" id="AP008972">
    <property type="protein sequence ID" value="BAG09050.1"/>
    <property type="molecule type" value="Genomic_DNA"/>
</dbReference>
<reference evidence="1 2" key="1">
    <citation type="journal article" date="2008" name="DNA Res.">
        <title>Complete genome sequence of Finegoldia magna, an anaerobic opportunistic pathogen.</title>
        <authorList>
            <person name="Goto T."/>
            <person name="Yamashita A."/>
            <person name="Hirakawa H."/>
            <person name="Matsutani M."/>
            <person name="Todo K."/>
            <person name="Ohshima K."/>
            <person name="Toh H."/>
            <person name="Miyamoto K."/>
            <person name="Kuhara S."/>
            <person name="Hattori M."/>
            <person name="Shimizu T."/>
            <person name="Akimoto S."/>
        </authorList>
    </citation>
    <scope>NUCLEOTIDE SEQUENCE [LARGE SCALE GENOMIC DNA]</scope>
    <source>
        <strain evidence="2">ATCC 29328 / DSM 20472 / WAL 2508</strain>
        <plasmid evidence="1 2">pFMC</plasmid>
    </source>
</reference>
<dbReference type="HOGENOM" id="CLU_1616561_0_0_9"/>
<dbReference type="RefSeq" id="WP_012289813.1">
    <property type="nucleotide sequence ID" value="NC_010371.1"/>
</dbReference>